<dbReference type="GO" id="GO:0055088">
    <property type="term" value="P:lipid homeostasis"/>
    <property type="evidence" value="ECO:0007669"/>
    <property type="project" value="TreeGrafter"/>
</dbReference>
<dbReference type="PANTHER" id="PTHR13439:SF0">
    <property type="entry name" value="TOPOISOMERASE I DAMAGE AFFECTED PROTEIN 4"/>
    <property type="match status" value="1"/>
</dbReference>
<keyword evidence="2 5" id="KW-0812">Transmembrane</keyword>
<keyword evidence="8" id="KW-1185">Reference proteome</keyword>
<dbReference type="Pfam" id="PF03798">
    <property type="entry name" value="TRAM_LAG1_CLN8"/>
    <property type="match status" value="1"/>
</dbReference>
<feature type="transmembrane region" description="Helical" evidence="5">
    <location>
        <begin position="12"/>
        <end position="35"/>
    </location>
</feature>
<evidence type="ECO:0000313" key="7">
    <source>
        <dbReference type="EMBL" id="CAJ1383400.1"/>
    </source>
</evidence>
<name>A0AA36MRW5_9DINO</name>
<dbReference type="InterPro" id="IPR006634">
    <property type="entry name" value="TLC-dom"/>
</dbReference>
<reference evidence="7" key="1">
    <citation type="submission" date="2023-08" db="EMBL/GenBank/DDBJ databases">
        <authorList>
            <person name="Chen Y."/>
            <person name="Shah S."/>
            <person name="Dougan E. K."/>
            <person name="Thang M."/>
            <person name="Chan C."/>
        </authorList>
    </citation>
    <scope>NUCLEOTIDE SEQUENCE</scope>
</reference>
<evidence type="ECO:0000256" key="4">
    <source>
        <dbReference type="ARBA" id="ARBA00023136"/>
    </source>
</evidence>
<keyword evidence="4 5" id="KW-0472">Membrane</keyword>
<evidence type="ECO:0000313" key="8">
    <source>
        <dbReference type="Proteomes" id="UP001178507"/>
    </source>
</evidence>
<dbReference type="GO" id="GO:0005783">
    <property type="term" value="C:endoplasmic reticulum"/>
    <property type="evidence" value="ECO:0007669"/>
    <property type="project" value="TreeGrafter"/>
</dbReference>
<accession>A0AA36MRW5</accession>
<evidence type="ECO:0000256" key="1">
    <source>
        <dbReference type="ARBA" id="ARBA00004141"/>
    </source>
</evidence>
<feature type="domain" description="TLC" evidence="6">
    <location>
        <begin position="36"/>
        <end position="193"/>
    </location>
</feature>
<evidence type="ECO:0000256" key="2">
    <source>
        <dbReference type="ARBA" id="ARBA00022692"/>
    </source>
</evidence>
<keyword evidence="3 5" id="KW-1133">Transmembrane helix</keyword>
<evidence type="ECO:0000259" key="6">
    <source>
        <dbReference type="Pfam" id="PF03798"/>
    </source>
</evidence>
<feature type="transmembrane region" description="Helical" evidence="5">
    <location>
        <begin position="41"/>
        <end position="62"/>
    </location>
</feature>
<dbReference type="GO" id="GO:0016020">
    <property type="term" value="C:membrane"/>
    <property type="evidence" value="ECO:0007669"/>
    <property type="project" value="UniProtKB-SubCell"/>
</dbReference>
<dbReference type="InterPro" id="IPR050846">
    <property type="entry name" value="TLCD"/>
</dbReference>
<feature type="transmembrane region" description="Helical" evidence="5">
    <location>
        <begin position="128"/>
        <end position="150"/>
    </location>
</feature>
<sequence length="255" mass="27965">MSVNGTRLTAGLLHDWLNIIVLSVIFVLCVAAIFLGEDSDLHSLVVAVTVAYLISDGLWILLQPDMVRTPKSIIAHHVVTLIVIMDPLQIASHRVNASRALLVEVNTVLLTLRRLLGHPVWCEVGFYLTWVLIRLVWFPVLGASLLASAFELPQALDGMRSYMVEVRSPAVQKSAASAFAAVVLLQFYWTLAMGRSVCKRAGSQKMDKKEDAGMPAAEPAGMRIPLLLTTAMVCITATLLRQMSTEALHQPNNEL</sequence>
<gene>
    <name evidence="7" type="ORF">EVOR1521_LOCUS10528</name>
</gene>
<protein>
    <recommendedName>
        <fullName evidence="6">TLC domain-containing protein</fullName>
    </recommendedName>
</protein>
<proteinExistence type="predicted"/>
<evidence type="ECO:0000256" key="3">
    <source>
        <dbReference type="ARBA" id="ARBA00022989"/>
    </source>
</evidence>
<dbReference type="AlphaFoldDB" id="A0AA36MRW5"/>
<comment type="subcellular location">
    <subcellularLocation>
        <location evidence="1">Membrane</location>
        <topology evidence="1">Multi-pass membrane protein</topology>
    </subcellularLocation>
</comment>
<evidence type="ECO:0000256" key="5">
    <source>
        <dbReference type="SAM" id="Phobius"/>
    </source>
</evidence>
<feature type="transmembrane region" description="Helical" evidence="5">
    <location>
        <begin position="170"/>
        <end position="191"/>
    </location>
</feature>
<comment type="caution">
    <text evidence="7">The sequence shown here is derived from an EMBL/GenBank/DDBJ whole genome shotgun (WGS) entry which is preliminary data.</text>
</comment>
<dbReference type="EMBL" id="CAUJNA010001013">
    <property type="protein sequence ID" value="CAJ1383400.1"/>
    <property type="molecule type" value="Genomic_DNA"/>
</dbReference>
<dbReference type="Proteomes" id="UP001178507">
    <property type="component" value="Unassembled WGS sequence"/>
</dbReference>
<organism evidence="7 8">
    <name type="scientific">Effrenium voratum</name>
    <dbReference type="NCBI Taxonomy" id="2562239"/>
    <lineage>
        <taxon>Eukaryota</taxon>
        <taxon>Sar</taxon>
        <taxon>Alveolata</taxon>
        <taxon>Dinophyceae</taxon>
        <taxon>Suessiales</taxon>
        <taxon>Symbiodiniaceae</taxon>
        <taxon>Effrenium</taxon>
    </lineage>
</organism>
<dbReference type="PANTHER" id="PTHR13439">
    <property type="entry name" value="CT120 PROTEIN"/>
    <property type="match status" value="1"/>
</dbReference>